<evidence type="ECO:0000313" key="3">
    <source>
        <dbReference type="Proteomes" id="UP001232343"/>
    </source>
</evidence>
<feature type="domain" description="Sin" evidence="1">
    <location>
        <begin position="9"/>
        <end position="47"/>
    </location>
</feature>
<reference evidence="2 3" key="1">
    <citation type="submission" date="2023-07" db="EMBL/GenBank/DDBJ databases">
        <title>Genomic Encyclopedia of Type Strains, Phase IV (KMG-IV): sequencing the most valuable type-strain genomes for metagenomic binning, comparative biology and taxonomic classification.</title>
        <authorList>
            <person name="Goeker M."/>
        </authorList>
    </citation>
    <scope>NUCLEOTIDE SEQUENCE [LARGE SCALE GENOMIC DNA]</scope>
    <source>
        <strain evidence="2 3">DSM 27848</strain>
    </source>
</reference>
<dbReference type="RefSeq" id="WP_244682439.1">
    <property type="nucleotide sequence ID" value="NZ_JALIRM010000011.1"/>
</dbReference>
<dbReference type="PROSITE" id="PS51500">
    <property type="entry name" value="SIN"/>
    <property type="match status" value="1"/>
</dbReference>
<protein>
    <recommendedName>
        <fullName evidence="1">Sin domain-containing protein</fullName>
    </recommendedName>
</protein>
<accession>A0ABU0D6W7</accession>
<name>A0ABU0D6W7_9BACI</name>
<evidence type="ECO:0000313" key="2">
    <source>
        <dbReference type="EMBL" id="MDQ0344163.1"/>
    </source>
</evidence>
<dbReference type="InterPro" id="IPR036281">
    <property type="entry name" value="SinR/SinI_dimer_dom_sf"/>
</dbReference>
<dbReference type="InterPro" id="IPR010981">
    <property type="entry name" value="SinR/SinI_dimer_dom"/>
</dbReference>
<gene>
    <name evidence="2" type="ORF">J2S14_003004</name>
</gene>
<dbReference type="Proteomes" id="UP001232343">
    <property type="component" value="Unassembled WGS sequence"/>
</dbReference>
<dbReference type="SUPFAM" id="SSF47406">
    <property type="entry name" value="SinR repressor dimerisation domain-like"/>
    <property type="match status" value="1"/>
</dbReference>
<keyword evidence="3" id="KW-1185">Reference proteome</keyword>
<organism evidence="2 3">
    <name type="scientific">Lederbergia wuyishanensis</name>
    <dbReference type="NCBI Taxonomy" id="1347903"/>
    <lineage>
        <taxon>Bacteria</taxon>
        <taxon>Bacillati</taxon>
        <taxon>Bacillota</taxon>
        <taxon>Bacilli</taxon>
        <taxon>Bacillales</taxon>
        <taxon>Bacillaceae</taxon>
        <taxon>Lederbergia</taxon>
    </lineage>
</organism>
<dbReference type="Pfam" id="PF08671">
    <property type="entry name" value="SinI"/>
    <property type="match status" value="1"/>
</dbReference>
<evidence type="ECO:0000259" key="1">
    <source>
        <dbReference type="PROSITE" id="PS51500"/>
    </source>
</evidence>
<comment type="caution">
    <text evidence="2">The sequence shown here is derived from an EMBL/GenBank/DDBJ whole genome shotgun (WGS) entry which is preliminary data.</text>
</comment>
<proteinExistence type="predicted"/>
<dbReference type="EMBL" id="JAUSUO010000008">
    <property type="protein sequence ID" value="MDQ0344163.1"/>
    <property type="molecule type" value="Genomic_DNA"/>
</dbReference>
<sequence>MRPIIHNSFEQRRLELQLDKEWVSLITLAKIQGVSIDDVRNFFKEKRNSVNTNQN</sequence>